<keyword evidence="4 5" id="KW-0472">Membrane</keyword>
<dbReference type="AlphaFoldDB" id="A0A1U7IKX3"/>
<feature type="transmembrane region" description="Helical" evidence="5">
    <location>
        <begin position="243"/>
        <end position="262"/>
    </location>
</feature>
<dbReference type="RefSeq" id="WP_073593639.1">
    <property type="nucleotide sequence ID" value="NZ_MRCE01000010.1"/>
</dbReference>
<name>A0A1U7IKX3_9CYAN</name>
<dbReference type="GO" id="GO:0016020">
    <property type="term" value="C:membrane"/>
    <property type="evidence" value="ECO:0007669"/>
    <property type="project" value="UniProtKB-SubCell"/>
</dbReference>
<sequence>MVDKKMQLERSQTKTWLQKCSQFFPILDWGLNYRKEYLAGDITAGIIVGSVLVPQAMAYALLAGLPPQVGLYASIAPPIVYAFLGTSRFISVAPVALDSLMTAAAIAPLAATLATENTPEYFKVYLGLALLLALMIGVIEITLGIFRLGFLVNFLSQAVISGFISAAAILIAFSQVKHLLGLKIPQTESFIELLSYLIKGITAINWVTLTLGVISILILVYFPKILDKQLKRKGWYESTIMPLTKSAPLFIVIIGSLLVWFLQLEQTAGVKVVGKIPHGLPALTFPNLDSTAISTLLPAAFAISFVGFMEAYSVGKFLASKRRQKVDANQEFIALGAANISASLTGGYPITGGVSRSSVNFSANANTPLASIVTASIIALTVMFLTPLFYFLPQACLAAIIVIAVSSLLDFGTLKRLWVYNRADAIAWLTAFFAVLITNVEKGILIGAAISIILHLWRTSQPHIAVVGRVGETEHFRNVLRHNVKTCPHVLAVRVDASLYFVNTKYLEDYVLKAVTDRPEVKNLLLVCSAVNLIDGSALETLKGLIADLKARGIEFYLSEVKGPVMDKLIKVGFVDELGKDHIFLTTDLAMKTLDKKIGDWEI</sequence>
<dbReference type="PROSITE" id="PS50801">
    <property type="entry name" value="STAS"/>
    <property type="match status" value="1"/>
</dbReference>
<dbReference type="SUPFAM" id="SSF52091">
    <property type="entry name" value="SpoIIaa-like"/>
    <property type="match status" value="1"/>
</dbReference>
<dbReference type="STRING" id="454136.NIES2119_11585"/>
<feature type="transmembrane region" description="Helical" evidence="5">
    <location>
        <begin position="158"/>
        <end position="176"/>
    </location>
</feature>
<feature type="transmembrane region" description="Helical" evidence="5">
    <location>
        <begin position="42"/>
        <end position="63"/>
    </location>
</feature>
<dbReference type="PROSITE" id="PS01130">
    <property type="entry name" value="SLC26A"/>
    <property type="match status" value="1"/>
</dbReference>
<dbReference type="Pfam" id="PF01740">
    <property type="entry name" value="STAS"/>
    <property type="match status" value="1"/>
</dbReference>
<dbReference type="NCBIfam" id="TIGR00815">
    <property type="entry name" value="sulP"/>
    <property type="match status" value="1"/>
</dbReference>
<dbReference type="OrthoDB" id="9771198at2"/>
<evidence type="ECO:0000313" key="7">
    <source>
        <dbReference type="EMBL" id="OKH37799.1"/>
    </source>
</evidence>
<proteinExistence type="predicted"/>
<dbReference type="Pfam" id="PF00916">
    <property type="entry name" value="Sulfate_transp"/>
    <property type="match status" value="1"/>
</dbReference>
<keyword evidence="2 5" id="KW-0812">Transmembrane</keyword>
<feature type="transmembrane region" description="Helical" evidence="5">
    <location>
        <begin position="370"/>
        <end position="390"/>
    </location>
</feature>
<feature type="transmembrane region" description="Helical" evidence="5">
    <location>
        <begin position="332"/>
        <end position="350"/>
    </location>
</feature>
<dbReference type="GO" id="GO:0008271">
    <property type="term" value="F:secondary active sulfate transmembrane transporter activity"/>
    <property type="evidence" value="ECO:0007669"/>
    <property type="project" value="InterPro"/>
</dbReference>
<keyword evidence="3 5" id="KW-1133">Transmembrane helix</keyword>
<evidence type="ECO:0000256" key="4">
    <source>
        <dbReference type="ARBA" id="ARBA00023136"/>
    </source>
</evidence>
<accession>A0A1U7IKX3</accession>
<dbReference type="EMBL" id="MRCE01000010">
    <property type="protein sequence ID" value="OKH37799.1"/>
    <property type="molecule type" value="Genomic_DNA"/>
</dbReference>
<feature type="transmembrane region" description="Helical" evidence="5">
    <location>
        <begin position="125"/>
        <end position="146"/>
    </location>
</feature>
<dbReference type="CDD" id="cd07042">
    <property type="entry name" value="STAS_SulP_like_sulfate_transporter"/>
    <property type="match status" value="1"/>
</dbReference>
<feature type="domain" description="STAS" evidence="6">
    <location>
        <begin position="480"/>
        <end position="594"/>
    </location>
</feature>
<evidence type="ECO:0000256" key="3">
    <source>
        <dbReference type="ARBA" id="ARBA00022989"/>
    </source>
</evidence>
<comment type="caution">
    <text evidence="7">The sequence shown here is derived from an EMBL/GenBank/DDBJ whole genome shotgun (WGS) entry which is preliminary data.</text>
</comment>
<organism evidence="7 8">
    <name type="scientific">[Phormidium ambiguum] IAM M-71</name>
    <dbReference type="NCBI Taxonomy" id="454136"/>
    <lineage>
        <taxon>Bacteria</taxon>
        <taxon>Bacillati</taxon>
        <taxon>Cyanobacteriota</taxon>
        <taxon>Cyanophyceae</taxon>
        <taxon>Oscillatoriophycideae</taxon>
        <taxon>Aerosakkonematales</taxon>
        <taxon>Aerosakkonemataceae</taxon>
        <taxon>Floridanema</taxon>
    </lineage>
</organism>
<dbReference type="InterPro" id="IPR036513">
    <property type="entry name" value="STAS_dom_sf"/>
</dbReference>
<feature type="transmembrane region" description="Helical" evidence="5">
    <location>
        <begin position="426"/>
        <end position="454"/>
    </location>
</feature>
<feature type="transmembrane region" description="Helical" evidence="5">
    <location>
        <begin position="92"/>
        <end position="113"/>
    </location>
</feature>
<evidence type="ECO:0000313" key="8">
    <source>
        <dbReference type="Proteomes" id="UP000185860"/>
    </source>
</evidence>
<feature type="transmembrane region" description="Helical" evidence="5">
    <location>
        <begin position="69"/>
        <end position="85"/>
    </location>
</feature>
<dbReference type="InterPro" id="IPR018045">
    <property type="entry name" value="S04_transporter_CS"/>
</dbReference>
<evidence type="ECO:0000259" key="6">
    <source>
        <dbReference type="PROSITE" id="PS50801"/>
    </source>
</evidence>
<dbReference type="InterPro" id="IPR002645">
    <property type="entry name" value="STAS_dom"/>
</dbReference>
<dbReference type="InterPro" id="IPR001902">
    <property type="entry name" value="SLC26A/SulP_fam"/>
</dbReference>
<evidence type="ECO:0000256" key="2">
    <source>
        <dbReference type="ARBA" id="ARBA00022692"/>
    </source>
</evidence>
<gene>
    <name evidence="7" type="ORF">NIES2119_11585</name>
</gene>
<feature type="transmembrane region" description="Helical" evidence="5">
    <location>
        <begin position="397"/>
        <end position="414"/>
    </location>
</feature>
<reference evidence="7 8" key="1">
    <citation type="submission" date="2016-11" db="EMBL/GenBank/DDBJ databases">
        <title>Draft Genome Sequences of Nine Cyanobacterial Strains from Diverse Habitats.</title>
        <authorList>
            <person name="Zhu T."/>
            <person name="Hou S."/>
            <person name="Lu X."/>
            <person name="Hess W.R."/>
        </authorList>
    </citation>
    <scope>NUCLEOTIDE SEQUENCE [LARGE SCALE GENOMIC DNA]</scope>
    <source>
        <strain evidence="7 8">IAM M-71</strain>
    </source>
</reference>
<dbReference type="PANTHER" id="PTHR11814">
    <property type="entry name" value="SULFATE TRANSPORTER"/>
    <property type="match status" value="1"/>
</dbReference>
<feature type="transmembrane region" description="Helical" evidence="5">
    <location>
        <begin position="292"/>
        <end position="312"/>
    </location>
</feature>
<dbReference type="Gene3D" id="3.30.750.24">
    <property type="entry name" value="STAS domain"/>
    <property type="match status" value="1"/>
</dbReference>
<dbReference type="Proteomes" id="UP000185860">
    <property type="component" value="Unassembled WGS sequence"/>
</dbReference>
<evidence type="ECO:0000256" key="5">
    <source>
        <dbReference type="SAM" id="Phobius"/>
    </source>
</evidence>
<dbReference type="InterPro" id="IPR011547">
    <property type="entry name" value="SLC26A/SulP_dom"/>
</dbReference>
<comment type="subcellular location">
    <subcellularLocation>
        <location evidence="1">Membrane</location>
        <topology evidence="1">Multi-pass membrane protein</topology>
    </subcellularLocation>
</comment>
<protein>
    <submittedName>
        <fullName evidence="7">Sodium-independent anion transporter</fullName>
    </submittedName>
</protein>
<evidence type="ECO:0000256" key="1">
    <source>
        <dbReference type="ARBA" id="ARBA00004141"/>
    </source>
</evidence>
<feature type="transmembrane region" description="Helical" evidence="5">
    <location>
        <begin position="196"/>
        <end position="222"/>
    </location>
</feature>